<accession>A0A2K0TJS0</accession>
<name>A0A2K0TJS0_9HYPO</name>
<dbReference type="InterPro" id="IPR038291">
    <property type="entry name" value="SAP30_C_sf"/>
</dbReference>
<dbReference type="EMBL" id="MTYH01000023">
    <property type="protein sequence ID" value="PNP45762.1"/>
    <property type="molecule type" value="Genomic_DNA"/>
</dbReference>
<keyword evidence="4" id="KW-0805">Transcription regulation</keyword>
<evidence type="ECO:0000256" key="6">
    <source>
        <dbReference type="ARBA" id="ARBA00023242"/>
    </source>
</evidence>
<dbReference type="Proteomes" id="UP000236546">
    <property type="component" value="Unassembled WGS sequence"/>
</dbReference>
<comment type="subcellular location">
    <subcellularLocation>
        <location evidence="1">Nucleus</location>
    </subcellularLocation>
</comment>
<organism evidence="9 10">
    <name type="scientific">Trichoderma gamsii</name>
    <dbReference type="NCBI Taxonomy" id="398673"/>
    <lineage>
        <taxon>Eukaryota</taxon>
        <taxon>Fungi</taxon>
        <taxon>Dikarya</taxon>
        <taxon>Ascomycota</taxon>
        <taxon>Pezizomycotina</taxon>
        <taxon>Sordariomycetes</taxon>
        <taxon>Hypocreomycetidae</taxon>
        <taxon>Hypocreales</taxon>
        <taxon>Hypocreaceae</taxon>
        <taxon>Trichoderma</taxon>
    </lineage>
</organism>
<dbReference type="GO" id="GO:0005634">
    <property type="term" value="C:nucleus"/>
    <property type="evidence" value="ECO:0007669"/>
    <property type="project" value="UniProtKB-SubCell"/>
</dbReference>
<gene>
    <name evidence="9" type="ORF">TGAMA5MH_02501</name>
</gene>
<protein>
    <recommendedName>
        <fullName evidence="8">Histone deacetylase complex subunit SAP30 Sin3 binding domain-containing protein</fullName>
    </recommendedName>
</protein>
<dbReference type="Pfam" id="PF13867">
    <property type="entry name" value="SAP30_Sin3_bdg"/>
    <property type="match status" value="1"/>
</dbReference>
<dbReference type="InterPro" id="IPR024145">
    <property type="entry name" value="His_deAcase_SAP30/SAP30L"/>
</dbReference>
<dbReference type="PANTHER" id="PTHR13286:SF23">
    <property type="entry name" value="HISTONE DEACETYLASE COMPLEX SUBUNIT SAP30 SIN3 BINDING DOMAIN-CONTAINING PROTEIN"/>
    <property type="match status" value="1"/>
</dbReference>
<reference evidence="9 10" key="1">
    <citation type="submission" date="2017-02" db="EMBL/GenBank/DDBJ databases">
        <title>Genomes of Trichoderma spp. with biocontrol activity.</title>
        <authorList>
            <person name="Gardiner D."/>
            <person name="Kazan K."/>
            <person name="Vos C."/>
            <person name="Harvey P."/>
        </authorList>
    </citation>
    <scope>NUCLEOTIDE SEQUENCE [LARGE SCALE GENOMIC DNA]</scope>
    <source>
        <strain evidence="9 10">A5MH</strain>
    </source>
</reference>
<comment type="caution">
    <text evidence="9">The sequence shown here is derived from an EMBL/GenBank/DDBJ whole genome shotgun (WGS) entry which is preliminary data.</text>
</comment>
<keyword evidence="6" id="KW-0539">Nucleus</keyword>
<sequence length="174" mass="19494">MAPTKNSRKDHDDHKADTPAGGKNGHGSTKMRRGASHQSHAALNRELHAAPTSAPVQVPTEPLLPSLPWASFERRSLHAYLREHELTTPASYTSSFHNWVLSRPGSLGLYSPTMVRKQQIKRQSKDQLALAVRKHFNGLGIQENDVIVDFIYKVRNHQDVKDQSPTKYSIEVAD</sequence>
<evidence type="ECO:0000256" key="4">
    <source>
        <dbReference type="ARBA" id="ARBA00023015"/>
    </source>
</evidence>
<evidence type="ECO:0000256" key="7">
    <source>
        <dbReference type="SAM" id="MobiDB-lite"/>
    </source>
</evidence>
<dbReference type="InterPro" id="IPR025718">
    <property type="entry name" value="SAP30_Sin3-bd"/>
</dbReference>
<evidence type="ECO:0000313" key="10">
    <source>
        <dbReference type="Proteomes" id="UP000236546"/>
    </source>
</evidence>
<dbReference type="PANTHER" id="PTHR13286">
    <property type="entry name" value="SAP30"/>
    <property type="match status" value="1"/>
</dbReference>
<evidence type="ECO:0000256" key="2">
    <source>
        <dbReference type="ARBA" id="ARBA00006283"/>
    </source>
</evidence>
<keyword evidence="5" id="KW-0804">Transcription</keyword>
<evidence type="ECO:0000256" key="3">
    <source>
        <dbReference type="ARBA" id="ARBA00022491"/>
    </source>
</evidence>
<dbReference type="AlphaFoldDB" id="A0A2K0TJS0"/>
<dbReference type="Gene3D" id="6.10.160.20">
    <property type="match status" value="1"/>
</dbReference>
<proteinExistence type="inferred from homology"/>
<evidence type="ECO:0000313" key="9">
    <source>
        <dbReference type="EMBL" id="PNP45762.1"/>
    </source>
</evidence>
<feature type="region of interest" description="Disordered" evidence="7">
    <location>
        <begin position="1"/>
        <end position="40"/>
    </location>
</feature>
<evidence type="ECO:0000259" key="8">
    <source>
        <dbReference type="Pfam" id="PF13867"/>
    </source>
</evidence>
<keyword evidence="3" id="KW-0678">Repressor</keyword>
<evidence type="ECO:0000256" key="1">
    <source>
        <dbReference type="ARBA" id="ARBA00004123"/>
    </source>
</evidence>
<feature type="compositionally biased region" description="Basic and acidic residues" evidence="7">
    <location>
        <begin position="7"/>
        <end position="17"/>
    </location>
</feature>
<dbReference type="OrthoDB" id="510958at2759"/>
<comment type="similarity">
    <text evidence="2">Belongs to the SAP30 family.</text>
</comment>
<evidence type="ECO:0000256" key="5">
    <source>
        <dbReference type="ARBA" id="ARBA00023163"/>
    </source>
</evidence>
<feature type="domain" description="Histone deacetylase complex subunit SAP30 Sin3 binding" evidence="8">
    <location>
        <begin position="122"/>
        <end position="155"/>
    </location>
</feature>